<evidence type="ECO:0000313" key="8">
    <source>
        <dbReference type="EMBL" id="PWU69284.1"/>
    </source>
</evidence>
<gene>
    <name evidence="8" type="ORF">DLJ74_04670</name>
</gene>
<evidence type="ECO:0000256" key="2">
    <source>
        <dbReference type="ARBA" id="ARBA00022490"/>
    </source>
</evidence>
<evidence type="ECO:0000256" key="5">
    <source>
        <dbReference type="ARBA" id="ARBA00093765"/>
    </source>
</evidence>
<reference evidence="8 9" key="1">
    <citation type="submission" date="2018-05" db="EMBL/GenBank/DDBJ databases">
        <title>Genomic analysis of Gracilibacillus dipsosauri DD1 reveals novel features of a salt-tolerant amylase.</title>
        <authorList>
            <person name="Deutch C.E."/>
            <person name="Yang S."/>
        </authorList>
    </citation>
    <scope>NUCLEOTIDE SEQUENCE [LARGE SCALE GENOMIC DNA]</scope>
    <source>
        <strain evidence="8 9">DD1</strain>
    </source>
</reference>
<keyword evidence="3" id="KW-1005">Bacterial flagellum biogenesis</keyword>
<keyword evidence="8" id="KW-0969">Cilium</keyword>
<sequence length="117" mass="14054">MEAIQKYYQLTKEMLSLLNVPSGSQKRKELIDHITEMIDNRQQWMEQIKPPYTQEEEELGKQTVILDRQLNDKLQQLFQSIKKDMRNNKKQQRSNTKYLNPYQSISTLDGRFMDSKK</sequence>
<dbReference type="RefSeq" id="WP_054859898.1">
    <property type="nucleotide sequence ID" value="NZ_QGTD01000005.1"/>
</dbReference>
<evidence type="ECO:0000256" key="4">
    <source>
        <dbReference type="ARBA" id="ARBA00023186"/>
    </source>
</evidence>
<comment type="similarity">
    <text evidence="6">Belongs to the bacillales FliT family.</text>
</comment>
<keyword evidence="8" id="KW-0282">Flagellum</keyword>
<evidence type="ECO:0000256" key="1">
    <source>
        <dbReference type="ARBA" id="ARBA00004514"/>
    </source>
</evidence>
<name>A0A317L202_9BACI</name>
<dbReference type="OrthoDB" id="2353131at2"/>
<dbReference type="Proteomes" id="UP000245624">
    <property type="component" value="Unassembled WGS sequence"/>
</dbReference>
<dbReference type="Pfam" id="PF05400">
    <property type="entry name" value="FliT"/>
    <property type="match status" value="1"/>
</dbReference>
<dbReference type="InterPro" id="IPR008622">
    <property type="entry name" value="FliT"/>
</dbReference>
<evidence type="ECO:0000256" key="3">
    <source>
        <dbReference type="ARBA" id="ARBA00022795"/>
    </source>
</evidence>
<comment type="function">
    <text evidence="5">May act as an export chaperone for the filament capping protein FliD.</text>
</comment>
<protein>
    <recommendedName>
        <fullName evidence="7">Flagellar protein FliT</fullName>
    </recommendedName>
</protein>
<organism evidence="8 9">
    <name type="scientific">Gracilibacillus dipsosauri</name>
    <dbReference type="NCBI Taxonomy" id="178340"/>
    <lineage>
        <taxon>Bacteria</taxon>
        <taxon>Bacillati</taxon>
        <taxon>Bacillota</taxon>
        <taxon>Bacilli</taxon>
        <taxon>Bacillales</taxon>
        <taxon>Bacillaceae</taxon>
        <taxon>Gracilibacillus</taxon>
    </lineage>
</organism>
<keyword evidence="9" id="KW-1185">Reference proteome</keyword>
<comment type="caution">
    <text evidence="8">The sequence shown here is derived from an EMBL/GenBank/DDBJ whole genome shotgun (WGS) entry which is preliminary data.</text>
</comment>
<evidence type="ECO:0000256" key="7">
    <source>
        <dbReference type="ARBA" id="ARBA00093797"/>
    </source>
</evidence>
<dbReference type="EMBL" id="QGTD01000005">
    <property type="protein sequence ID" value="PWU69284.1"/>
    <property type="molecule type" value="Genomic_DNA"/>
</dbReference>
<comment type="subcellular location">
    <subcellularLocation>
        <location evidence="1">Cytoplasm</location>
        <location evidence="1">Cytosol</location>
    </subcellularLocation>
</comment>
<evidence type="ECO:0000313" key="9">
    <source>
        <dbReference type="Proteomes" id="UP000245624"/>
    </source>
</evidence>
<keyword evidence="2" id="KW-0963">Cytoplasm</keyword>
<dbReference type="AlphaFoldDB" id="A0A317L202"/>
<accession>A0A317L202</accession>
<keyword evidence="4" id="KW-0143">Chaperone</keyword>
<proteinExistence type="inferred from homology"/>
<keyword evidence="8" id="KW-0966">Cell projection</keyword>
<evidence type="ECO:0000256" key="6">
    <source>
        <dbReference type="ARBA" id="ARBA00093785"/>
    </source>
</evidence>